<evidence type="ECO:0000256" key="6">
    <source>
        <dbReference type="ARBA" id="ARBA00022695"/>
    </source>
</evidence>
<sequence>MKCVGEKLYGKWLKSMNVPIQPPLSMLTKHAFGRTPLTSISPKKTWEGALVGLTGCIATCLLLSKILSWPTSALGAIGFGFLNFFGSLYGDLLESMIKRDVGVKDSGSLIPSHGNFSFSFTGVKMSFYLF</sequence>
<keyword evidence="6" id="KW-0548">Nucleotidyltransferase</keyword>
<evidence type="ECO:0000256" key="2">
    <source>
        <dbReference type="ARBA" id="ARBA00005119"/>
    </source>
</evidence>
<dbReference type="EC" id="2.7.7.41" evidence="4"/>
<evidence type="ECO:0000256" key="9">
    <source>
        <dbReference type="SAM" id="Phobius"/>
    </source>
</evidence>
<gene>
    <name evidence="10" type="ORF">LSAT_V11C800447980</name>
</gene>
<evidence type="ECO:0000256" key="5">
    <source>
        <dbReference type="ARBA" id="ARBA00022516"/>
    </source>
</evidence>
<comment type="caution">
    <text evidence="10">The sequence shown here is derived from an EMBL/GenBank/DDBJ whole genome shotgun (WGS) entry which is preliminary data.</text>
</comment>
<keyword evidence="11" id="KW-1185">Reference proteome</keyword>
<evidence type="ECO:0000313" key="10">
    <source>
        <dbReference type="EMBL" id="KAJ0191017.1"/>
    </source>
</evidence>
<reference evidence="10 11" key="1">
    <citation type="journal article" date="2017" name="Nat. Commun.">
        <title>Genome assembly with in vitro proximity ligation data and whole-genome triplication in lettuce.</title>
        <authorList>
            <person name="Reyes-Chin-Wo S."/>
            <person name="Wang Z."/>
            <person name="Yang X."/>
            <person name="Kozik A."/>
            <person name="Arikit S."/>
            <person name="Song C."/>
            <person name="Xia L."/>
            <person name="Froenicke L."/>
            <person name="Lavelle D.O."/>
            <person name="Truco M.J."/>
            <person name="Xia R."/>
            <person name="Zhu S."/>
            <person name="Xu C."/>
            <person name="Xu H."/>
            <person name="Xu X."/>
            <person name="Cox K."/>
            <person name="Korf I."/>
            <person name="Meyers B.C."/>
            <person name="Michelmore R.W."/>
        </authorList>
    </citation>
    <scope>NUCLEOTIDE SEQUENCE [LARGE SCALE GENOMIC DNA]</scope>
    <source>
        <strain evidence="11">cv. Salinas</strain>
        <tissue evidence="10">Seedlings</tissue>
    </source>
</reference>
<evidence type="ECO:0000256" key="8">
    <source>
        <dbReference type="ARBA" id="ARBA00023264"/>
    </source>
</evidence>
<keyword evidence="7" id="KW-0594">Phospholipid biosynthesis</keyword>
<dbReference type="AlphaFoldDB" id="A0A9R1UNN8"/>
<protein>
    <recommendedName>
        <fullName evidence="4">phosphatidate cytidylyltransferase</fullName>
        <ecNumber evidence="4">2.7.7.41</ecNumber>
    </recommendedName>
</protein>
<dbReference type="PANTHER" id="PTHR47101">
    <property type="entry name" value="PHOSPHATIDATE CYTIDYLYLTRANSFERASE 5, CHLOROPLASTIC"/>
    <property type="match status" value="1"/>
</dbReference>
<feature type="transmembrane region" description="Helical" evidence="9">
    <location>
        <begin position="73"/>
        <end position="90"/>
    </location>
</feature>
<keyword evidence="5" id="KW-0444">Lipid biosynthesis</keyword>
<evidence type="ECO:0000313" key="11">
    <source>
        <dbReference type="Proteomes" id="UP000235145"/>
    </source>
</evidence>
<name>A0A9R1UNN8_LACSA</name>
<evidence type="ECO:0000256" key="4">
    <source>
        <dbReference type="ARBA" id="ARBA00012487"/>
    </source>
</evidence>
<evidence type="ECO:0000256" key="1">
    <source>
        <dbReference type="ARBA" id="ARBA00001698"/>
    </source>
</evidence>
<evidence type="ECO:0000256" key="3">
    <source>
        <dbReference type="ARBA" id="ARBA00005189"/>
    </source>
</evidence>
<comment type="pathway">
    <text evidence="3">Lipid metabolism.</text>
</comment>
<comment type="pathway">
    <text evidence="2">Phospholipid metabolism; CDP-diacylglycerol biosynthesis; CDP-diacylglycerol from sn-glycerol 3-phosphate: step 3/3.</text>
</comment>
<keyword evidence="6" id="KW-0808">Transferase</keyword>
<comment type="catalytic activity">
    <reaction evidence="1">
        <text>a 1,2-diacyl-sn-glycero-3-phosphate + CTP + H(+) = a CDP-1,2-diacyl-sn-glycerol + diphosphate</text>
        <dbReference type="Rhea" id="RHEA:16229"/>
        <dbReference type="ChEBI" id="CHEBI:15378"/>
        <dbReference type="ChEBI" id="CHEBI:33019"/>
        <dbReference type="ChEBI" id="CHEBI:37563"/>
        <dbReference type="ChEBI" id="CHEBI:58332"/>
        <dbReference type="ChEBI" id="CHEBI:58608"/>
        <dbReference type="EC" id="2.7.7.41"/>
    </reaction>
</comment>
<dbReference type="PANTHER" id="PTHR47101:SF1">
    <property type="entry name" value="PHOSPHATIDATE CYTIDYLYLTRANSFERASE 4, CHLOROPLASTIC"/>
    <property type="match status" value="1"/>
</dbReference>
<evidence type="ECO:0000256" key="7">
    <source>
        <dbReference type="ARBA" id="ARBA00023209"/>
    </source>
</evidence>
<dbReference type="GO" id="GO:0008654">
    <property type="term" value="P:phospholipid biosynthetic process"/>
    <property type="evidence" value="ECO:0007669"/>
    <property type="project" value="UniProtKB-KW"/>
</dbReference>
<dbReference type="GO" id="GO:0004605">
    <property type="term" value="F:phosphatidate cytidylyltransferase activity"/>
    <property type="evidence" value="ECO:0007669"/>
    <property type="project" value="UniProtKB-EC"/>
</dbReference>
<dbReference type="EMBL" id="NBSK02000008">
    <property type="protein sequence ID" value="KAJ0191017.1"/>
    <property type="molecule type" value="Genomic_DNA"/>
</dbReference>
<keyword evidence="9" id="KW-0812">Transmembrane</keyword>
<keyword evidence="9" id="KW-1133">Transmembrane helix</keyword>
<organism evidence="10 11">
    <name type="scientific">Lactuca sativa</name>
    <name type="common">Garden lettuce</name>
    <dbReference type="NCBI Taxonomy" id="4236"/>
    <lineage>
        <taxon>Eukaryota</taxon>
        <taxon>Viridiplantae</taxon>
        <taxon>Streptophyta</taxon>
        <taxon>Embryophyta</taxon>
        <taxon>Tracheophyta</taxon>
        <taxon>Spermatophyta</taxon>
        <taxon>Magnoliopsida</taxon>
        <taxon>eudicotyledons</taxon>
        <taxon>Gunneridae</taxon>
        <taxon>Pentapetalae</taxon>
        <taxon>asterids</taxon>
        <taxon>campanulids</taxon>
        <taxon>Asterales</taxon>
        <taxon>Asteraceae</taxon>
        <taxon>Cichorioideae</taxon>
        <taxon>Cichorieae</taxon>
        <taxon>Lactucinae</taxon>
        <taxon>Lactuca</taxon>
    </lineage>
</organism>
<proteinExistence type="predicted"/>
<keyword evidence="9" id="KW-0472">Membrane</keyword>
<dbReference type="Pfam" id="PF01148">
    <property type="entry name" value="CTP_transf_1"/>
    <property type="match status" value="1"/>
</dbReference>
<accession>A0A9R1UNN8</accession>
<keyword evidence="7" id="KW-0443">Lipid metabolism</keyword>
<dbReference type="Proteomes" id="UP000235145">
    <property type="component" value="Unassembled WGS sequence"/>
</dbReference>
<keyword evidence="8" id="KW-1208">Phospholipid metabolism</keyword>